<organism evidence="2 3">
    <name type="scientific">Vermiconidia calcicola</name>
    <dbReference type="NCBI Taxonomy" id="1690605"/>
    <lineage>
        <taxon>Eukaryota</taxon>
        <taxon>Fungi</taxon>
        <taxon>Dikarya</taxon>
        <taxon>Ascomycota</taxon>
        <taxon>Pezizomycotina</taxon>
        <taxon>Dothideomycetes</taxon>
        <taxon>Dothideomycetidae</taxon>
        <taxon>Mycosphaerellales</taxon>
        <taxon>Extremaceae</taxon>
        <taxon>Vermiconidia</taxon>
    </lineage>
</organism>
<evidence type="ECO:0000313" key="2">
    <source>
        <dbReference type="EMBL" id="KAK5530012.1"/>
    </source>
</evidence>
<keyword evidence="3" id="KW-1185">Reference proteome</keyword>
<sequence length="122" mass="14197">MCIKFLCCECKEAKYDYCKGYFDGRAWCYVNAKSPCSEERNSCITCKTLCSTINRLNAMFQWEPWWATHGKGVEPENPAWELEAFKEAEAEMESTYDSEGEDSDGFTKTQRKDVRDIPEKQE</sequence>
<reference evidence="2 3" key="1">
    <citation type="submission" date="2023-06" db="EMBL/GenBank/DDBJ databases">
        <title>Black Yeasts Isolated from many extreme environments.</title>
        <authorList>
            <person name="Coleine C."/>
            <person name="Stajich J.E."/>
            <person name="Selbmann L."/>
        </authorList>
    </citation>
    <scope>NUCLEOTIDE SEQUENCE [LARGE SCALE GENOMIC DNA]</scope>
    <source>
        <strain evidence="2 3">CCFEE 5887</strain>
    </source>
</reference>
<feature type="compositionally biased region" description="Acidic residues" evidence="1">
    <location>
        <begin position="90"/>
        <end position="104"/>
    </location>
</feature>
<protein>
    <submittedName>
        <fullName evidence="2">Uncharacterized protein</fullName>
    </submittedName>
</protein>
<feature type="compositionally biased region" description="Basic and acidic residues" evidence="1">
    <location>
        <begin position="110"/>
        <end position="122"/>
    </location>
</feature>
<dbReference type="Proteomes" id="UP001345827">
    <property type="component" value="Unassembled WGS sequence"/>
</dbReference>
<evidence type="ECO:0000313" key="3">
    <source>
        <dbReference type="Proteomes" id="UP001345827"/>
    </source>
</evidence>
<comment type="caution">
    <text evidence="2">The sequence shown here is derived from an EMBL/GenBank/DDBJ whole genome shotgun (WGS) entry which is preliminary data.</text>
</comment>
<feature type="region of interest" description="Disordered" evidence="1">
    <location>
        <begin position="89"/>
        <end position="122"/>
    </location>
</feature>
<gene>
    <name evidence="2" type="ORF">LTR25_009256</name>
</gene>
<dbReference type="AlphaFoldDB" id="A0AAV9PUR8"/>
<accession>A0AAV9PUR8</accession>
<dbReference type="EMBL" id="JAXLQG010000020">
    <property type="protein sequence ID" value="KAK5530012.1"/>
    <property type="molecule type" value="Genomic_DNA"/>
</dbReference>
<proteinExistence type="predicted"/>
<name>A0AAV9PUR8_9PEZI</name>
<evidence type="ECO:0000256" key="1">
    <source>
        <dbReference type="SAM" id="MobiDB-lite"/>
    </source>
</evidence>